<dbReference type="EMBL" id="CP020330">
    <property type="protein sequence ID" value="AQZ51920.1"/>
    <property type="molecule type" value="Genomic_DNA"/>
</dbReference>
<dbReference type="InterPro" id="IPR009279">
    <property type="entry name" value="Portal_Mu"/>
</dbReference>
<dbReference type="Proteomes" id="UP000191135">
    <property type="component" value="Chromosome"/>
</dbReference>
<dbReference type="RefSeq" id="WP_018066415.1">
    <property type="nucleotide sequence ID" value="NZ_AQWH01000023.1"/>
</dbReference>
<dbReference type="AlphaFoldDB" id="A0A1U9Z2P1"/>
<feature type="region of interest" description="Disordered" evidence="1">
    <location>
        <begin position="384"/>
        <end position="407"/>
    </location>
</feature>
<reference evidence="2 3" key="1">
    <citation type="submission" date="2017-03" db="EMBL/GenBank/DDBJ databases">
        <title>Foreign affairs: Plasmid Transfer between Roseobacters and Rhizobia.</title>
        <authorList>
            <person name="Bartling P."/>
            <person name="Bunk B."/>
            <person name="Overmann J."/>
            <person name="Brinkmann H."/>
            <person name="Petersen J."/>
        </authorList>
    </citation>
    <scope>NUCLEOTIDE SEQUENCE [LARGE SCALE GENOMIC DNA]</scope>
    <source>
        <strain evidence="2 3">MACL11</strain>
    </source>
</reference>
<accession>A0A1U9Z2P1</accession>
<proteinExistence type="predicted"/>
<dbReference type="eggNOG" id="COG4383">
    <property type="taxonomic scope" value="Bacteria"/>
</dbReference>
<protein>
    <submittedName>
        <fullName evidence="2">Mu-like prophage protein gp29</fullName>
    </submittedName>
</protein>
<dbReference type="STRING" id="1122214.Mame_02594"/>
<evidence type="ECO:0000256" key="1">
    <source>
        <dbReference type="SAM" id="MobiDB-lite"/>
    </source>
</evidence>
<keyword evidence="3" id="KW-1185">Reference proteome</keyword>
<name>A0A1U9Z2P1_9HYPH</name>
<evidence type="ECO:0000313" key="2">
    <source>
        <dbReference type="EMBL" id="AQZ51920.1"/>
    </source>
</evidence>
<dbReference type="KEGG" id="mmed:Mame_02594"/>
<gene>
    <name evidence="2" type="ORF">Mame_02594</name>
</gene>
<dbReference type="Pfam" id="PF06074">
    <property type="entry name" value="Portal_Mu"/>
    <property type="match status" value="1"/>
</dbReference>
<sequence>MAKPDRTEIATAASDPFIPSFQGVLQPMDEVLAARGGASALKLYDEIRRDPHAHAVLSKLKLEVVSREWAVFPASEASADKKIAEAVEAQLKAINFDRLTRGLLGAFLKGFAVAEVIWTHDDSLWKATAVKVKKQRRFRFTVEGELRMLTRSSTMDGEAVPERKFIVHRHSIDDDDDDPYGVGIGSVLFWPAWFKRQVLAHWLRGAEKHATPTTLAQYSGGFDQAKQDQLLDALRRMASDTGLAVPDTVEVSLLEAKNAGNGVFEALSRYLDELMSEAVLGETLSTNSGERGARSLGEIHNEVRIAIAKAAADLVCETVRDTLIRWFVEFNWPGAAVPEVWRDFSEAEDLNEKVERDKTIYEMGYEPEDEDYFNETYGGAWVKRKTPEPTAVPPGKQTPKAEDATDFAEHSHLPDAASEIADQMEEFGDPVIAAMIEEIRNQVNAATDFDDLSLRLARLSAEMDVDGFAELMEQGMMLARLEGHDSAGSDG</sequence>
<dbReference type="OrthoDB" id="9797300at2"/>
<organism evidence="2 3">
    <name type="scientific">Martelella mediterranea DSM 17316</name>
    <dbReference type="NCBI Taxonomy" id="1122214"/>
    <lineage>
        <taxon>Bacteria</taxon>
        <taxon>Pseudomonadati</taxon>
        <taxon>Pseudomonadota</taxon>
        <taxon>Alphaproteobacteria</taxon>
        <taxon>Hyphomicrobiales</taxon>
        <taxon>Aurantimonadaceae</taxon>
        <taxon>Martelella</taxon>
    </lineage>
</organism>
<evidence type="ECO:0000313" key="3">
    <source>
        <dbReference type="Proteomes" id="UP000191135"/>
    </source>
</evidence>